<dbReference type="InterPro" id="IPR011051">
    <property type="entry name" value="RmlC_Cupin_sf"/>
</dbReference>
<protein>
    <submittedName>
        <fullName evidence="1">Cupin domain-containing protein</fullName>
    </submittedName>
</protein>
<dbReference type="RefSeq" id="WP_262394464.1">
    <property type="nucleotide sequence ID" value="NZ_JACRTD010000002.1"/>
</dbReference>
<dbReference type="EMBL" id="JACRTD010000002">
    <property type="protein sequence ID" value="MBC8584641.1"/>
    <property type="molecule type" value="Genomic_DNA"/>
</dbReference>
<dbReference type="SUPFAM" id="SSF51182">
    <property type="entry name" value="RmlC-like cupins"/>
    <property type="match status" value="1"/>
</dbReference>
<accession>A0A926IGV1</accession>
<keyword evidence="2" id="KW-1185">Reference proteome</keyword>
<dbReference type="InterPro" id="IPR014710">
    <property type="entry name" value="RmlC-like_jellyroll"/>
</dbReference>
<sequence length="251" mass="28751">MSEIRILKKEDIKQEFVNGLAHQIVFPNEYPGVDIYKCTLKAGESWKPALSKRDEKFQLFLFINQGGFIEYPSYIFDISDRAIFIPFFDQEEYTIHAGNTDLEFLHINSAINEDDLRSLNYVRLVLPKFKLLKDCWRYTEDFTGDAGSNLKSHYVVEHSFLGRCSMGWNLGVGPSFVGEHTHPDLEQWYYIFPGSTFTYTAGDVKVDLKGGDMTHTPIKTPHGSITAAGEKIDYVWFELAVKGYPLPPEKV</sequence>
<evidence type="ECO:0000313" key="1">
    <source>
        <dbReference type="EMBL" id="MBC8584641.1"/>
    </source>
</evidence>
<comment type="caution">
    <text evidence="1">The sequence shown here is derived from an EMBL/GenBank/DDBJ whole genome shotgun (WGS) entry which is preliminary data.</text>
</comment>
<gene>
    <name evidence="1" type="ORF">H8705_03515</name>
</gene>
<evidence type="ECO:0000313" key="2">
    <source>
        <dbReference type="Proteomes" id="UP000623678"/>
    </source>
</evidence>
<organism evidence="1 2">
    <name type="scientific">Youxingia wuxianensis</name>
    <dbReference type="NCBI Taxonomy" id="2763678"/>
    <lineage>
        <taxon>Bacteria</taxon>
        <taxon>Bacillati</taxon>
        <taxon>Bacillota</taxon>
        <taxon>Clostridia</taxon>
        <taxon>Eubacteriales</taxon>
        <taxon>Oscillospiraceae</taxon>
        <taxon>Youxingia</taxon>
    </lineage>
</organism>
<dbReference type="Gene3D" id="2.60.120.10">
    <property type="entry name" value="Jelly Rolls"/>
    <property type="match status" value="1"/>
</dbReference>
<dbReference type="AlphaFoldDB" id="A0A926IGV1"/>
<proteinExistence type="predicted"/>
<reference evidence="1" key="1">
    <citation type="submission" date="2020-08" db="EMBL/GenBank/DDBJ databases">
        <title>Genome public.</title>
        <authorList>
            <person name="Liu C."/>
            <person name="Sun Q."/>
        </authorList>
    </citation>
    <scope>NUCLEOTIDE SEQUENCE</scope>
    <source>
        <strain evidence="1">NSJ-64</strain>
    </source>
</reference>
<name>A0A926IGV1_9FIRM</name>
<dbReference type="Proteomes" id="UP000623678">
    <property type="component" value="Unassembled WGS sequence"/>
</dbReference>